<dbReference type="Proteomes" id="UP001162483">
    <property type="component" value="Unassembled WGS sequence"/>
</dbReference>
<evidence type="ECO:0000313" key="2">
    <source>
        <dbReference type="EMBL" id="CAI9584351.1"/>
    </source>
</evidence>
<feature type="non-terminal residue" evidence="2">
    <location>
        <position position="39"/>
    </location>
</feature>
<feature type="transmembrane region" description="Helical" evidence="1">
    <location>
        <begin position="18"/>
        <end position="35"/>
    </location>
</feature>
<evidence type="ECO:0000313" key="3">
    <source>
        <dbReference type="Proteomes" id="UP001162483"/>
    </source>
</evidence>
<dbReference type="EMBL" id="CATNWA010015542">
    <property type="protein sequence ID" value="CAI9584351.1"/>
    <property type="molecule type" value="Genomic_DNA"/>
</dbReference>
<accession>A0ABN9EHJ9</accession>
<organism evidence="2 3">
    <name type="scientific">Staurois parvus</name>
    <dbReference type="NCBI Taxonomy" id="386267"/>
    <lineage>
        <taxon>Eukaryota</taxon>
        <taxon>Metazoa</taxon>
        <taxon>Chordata</taxon>
        <taxon>Craniata</taxon>
        <taxon>Vertebrata</taxon>
        <taxon>Euteleostomi</taxon>
        <taxon>Amphibia</taxon>
        <taxon>Batrachia</taxon>
        <taxon>Anura</taxon>
        <taxon>Neobatrachia</taxon>
        <taxon>Ranoidea</taxon>
        <taxon>Ranidae</taxon>
        <taxon>Staurois</taxon>
    </lineage>
</organism>
<keyword evidence="1" id="KW-0812">Transmembrane</keyword>
<sequence length="39" mass="4688">MQHCTHIKFTSFFPTNRAFFRWYLIACAFLIFCAIKKKG</sequence>
<evidence type="ECO:0000256" key="1">
    <source>
        <dbReference type="SAM" id="Phobius"/>
    </source>
</evidence>
<keyword evidence="1" id="KW-0472">Membrane</keyword>
<keyword evidence="3" id="KW-1185">Reference proteome</keyword>
<name>A0ABN9EHJ9_9NEOB</name>
<reference evidence="2" key="1">
    <citation type="submission" date="2023-05" db="EMBL/GenBank/DDBJ databases">
        <authorList>
            <person name="Stuckert A."/>
        </authorList>
    </citation>
    <scope>NUCLEOTIDE SEQUENCE</scope>
</reference>
<proteinExistence type="predicted"/>
<keyword evidence="1" id="KW-1133">Transmembrane helix</keyword>
<gene>
    <name evidence="2" type="ORF">SPARVUS_LOCUS9998228</name>
</gene>
<protein>
    <submittedName>
        <fullName evidence="2">Uncharacterized protein</fullName>
    </submittedName>
</protein>
<comment type="caution">
    <text evidence="2">The sequence shown here is derived from an EMBL/GenBank/DDBJ whole genome shotgun (WGS) entry which is preliminary data.</text>
</comment>